<dbReference type="InterPro" id="IPR035979">
    <property type="entry name" value="RBD_domain_sf"/>
</dbReference>
<dbReference type="SUPFAM" id="SSF54928">
    <property type="entry name" value="RNA-binding domain, RBD"/>
    <property type="match status" value="1"/>
</dbReference>
<proteinExistence type="predicted"/>
<organism evidence="1">
    <name type="scientific">Arundo donax</name>
    <name type="common">Giant reed</name>
    <name type="synonym">Donax arundinaceus</name>
    <dbReference type="NCBI Taxonomy" id="35708"/>
    <lineage>
        <taxon>Eukaryota</taxon>
        <taxon>Viridiplantae</taxon>
        <taxon>Streptophyta</taxon>
        <taxon>Embryophyta</taxon>
        <taxon>Tracheophyta</taxon>
        <taxon>Spermatophyta</taxon>
        <taxon>Magnoliopsida</taxon>
        <taxon>Liliopsida</taxon>
        <taxon>Poales</taxon>
        <taxon>Poaceae</taxon>
        <taxon>PACMAD clade</taxon>
        <taxon>Arundinoideae</taxon>
        <taxon>Arundineae</taxon>
        <taxon>Arundo</taxon>
    </lineage>
</organism>
<dbReference type="GO" id="GO:0003723">
    <property type="term" value="F:RNA binding"/>
    <property type="evidence" value="ECO:0007669"/>
    <property type="project" value="InterPro"/>
</dbReference>
<dbReference type="GO" id="GO:0006397">
    <property type="term" value="P:mRNA processing"/>
    <property type="evidence" value="ECO:0007669"/>
    <property type="project" value="InterPro"/>
</dbReference>
<name>A0A0A9A9B7_ARUDO</name>
<evidence type="ECO:0000313" key="1">
    <source>
        <dbReference type="EMBL" id="JAD48289.1"/>
    </source>
</evidence>
<sequence>MASGPVAPLTTLAFRSDVPVPGSLHASSIPVTSCEDISECLVLDNVFDGSVKRDDEFYLDIRDHIHRSSLRCGPILHIHVDKKGLVYLRFDSKRSASKAMKKWHQSVHDGNLIAARYMDIIKYKSRF</sequence>
<dbReference type="InterPro" id="IPR006509">
    <property type="entry name" value="RBM39_SF"/>
</dbReference>
<accession>A0A0A9A9B7</accession>
<protein>
    <submittedName>
        <fullName evidence="1">Pco133413</fullName>
    </submittedName>
</protein>
<dbReference type="GO" id="GO:0005634">
    <property type="term" value="C:nucleus"/>
    <property type="evidence" value="ECO:0007669"/>
    <property type="project" value="InterPro"/>
</dbReference>
<dbReference type="AlphaFoldDB" id="A0A0A9A9B7"/>
<dbReference type="Gene3D" id="3.30.70.330">
    <property type="match status" value="1"/>
</dbReference>
<dbReference type="PANTHER" id="PTHR48036">
    <property type="entry name" value="SPLICING FACTOR (PAD-1), PUTATIVE (AFU_ORTHOLOGUE AFUA_1G15810)-RELATED"/>
    <property type="match status" value="1"/>
</dbReference>
<reference evidence="1" key="2">
    <citation type="journal article" date="2015" name="Data Brief">
        <title>Shoot transcriptome of the giant reed, Arundo donax.</title>
        <authorList>
            <person name="Barrero R.A."/>
            <person name="Guerrero F.D."/>
            <person name="Moolhuijzen P."/>
            <person name="Goolsby J.A."/>
            <person name="Tidwell J."/>
            <person name="Bellgard S.E."/>
            <person name="Bellgard M.I."/>
        </authorList>
    </citation>
    <scope>NUCLEOTIDE SEQUENCE</scope>
    <source>
        <tissue evidence="1">Shoot tissue taken approximately 20 cm above the soil surface</tissue>
    </source>
</reference>
<reference evidence="1" key="1">
    <citation type="submission" date="2014-09" db="EMBL/GenBank/DDBJ databases">
        <authorList>
            <person name="Magalhaes I.L.F."/>
            <person name="Oliveira U."/>
            <person name="Santos F.R."/>
            <person name="Vidigal T.H.D.A."/>
            <person name="Brescovit A.D."/>
            <person name="Santos A.J."/>
        </authorList>
    </citation>
    <scope>NUCLEOTIDE SEQUENCE</scope>
    <source>
        <tissue evidence="1">Shoot tissue taken approximately 20 cm above the soil surface</tissue>
    </source>
</reference>
<dbReference type="InterPro" id="IPR012677">
    <property type="entry name" value="Nucleotide-bd_a/b_plait_sf"/>
</dbReference>
<dbReference type="EMBL" id="GBRH01249606">
    <property type="protein sequence ID" value="JAD48289.1"/>
    <property type="molecule type" value="Transcribed_RNA"/>
</dbReference>